<proteinExistence type="predicted"/>
<evidence type="ECO:0000313" key="1">
    <source>
        <dbReference type="EMBL" id="CAI2198308.1"/>
    </source>
</evidence>
<protein>
    <submittedName>
        <fullName evidence="1">4000_t:CDS:1</fullName>
    </submittedName>
</protein>
<feature type="non-terminal residue" evidence="1">
    <location>
        <position position="265"/>
    </location>
</feature>
<dbReference type="AlphaFoldDB" id="A0A9W4TCA8"/>
<sequence length="265" mass="30435">SASGSEVAEKHGVEHIRILSPRLRQYCREKFHFPFGVNDHLHYYKQDEEGAIFYRTAKNPEGEYFWWYDRQKAGHDIKKGEKKPKKCAVCNKLAFKKDEKLLRNLDKISLDYLGTLANAELMKENEVEIEENSTIYAQPSQNIPDSFKILRHKSALINGSPLPIKNQKPTDIELAKLKTIFQKLNIKKISFKNGELVITHNNKTITNNQLTNNSEYQTLKDYCQEHHEREITKEQLGIDSDTNSTNSKPNDHKLVIGLVAGIIGG</sequence>
<dbReference type="EMBL" id="CAMKVN010018300">
    <property type="protein sequence ID" value="CAI2198308.1"/>
    <property type="molecule type" value="Genomic_DNA"/>
</dbReference>
<dbReference type="OrthoDB" id="10545516at2759"/>
<reference evidence="1" key="1">
    <citation type="submission" date="2022-08" db="EMBL/GenBank/DDBJ databases">
        <authorList>
            <person name="Kallberg Y."/>
            <person name="Tangrot J."/>
            <person name="Rosling A."/>
        </authorList>
    </citation>
    <scope>NUCLEOTIDE SEQUENCE</scope>
    <source>
        <strain evidence="1">Wild A</strain>
    </source>
</reference>
<name>A0A9W4TCA8_9GLOM</name>
<comment type="caution">
    <text evidence="1">The sequence shown here is derived from an EMBL/GenBank/DDBJ whole genome shotgun (WGS) entry which is preliminary data.</text>
</comment>
<accession>A0A9W4TCA8</accession>
<feature type="non-terminal residue" evidence="1">
    <location>
        <position position="1"/>
    </location>
</feature>
<evidence type="ECO:0000313" key="2">
    <source>
        <dbReference type="Proteomes" id="UP001153678"/>
    </source>
</evidence>
<dbReference type="Proteomes" id="UP001153678">
    <property type="component" value="Unassembled WGS sequence"/>
</dbReference>
<gene>
    <name evidence="1" type="ORF">FWILDA_LOCUS18508</name>
</gene>
<keyword evidence="2" id="KW-1185">Reference proteome</keyword>
<organism evidence="1 2">
    <name type="scientific">Funneliformis geosporum</name>
    <dbReference type="NCBI Taxonomy" id="1117311"/>
    <lineage>
        <taxon>Eukaryota</taxon>
        <taxon>Fungi</taxon>
        <taxon>Fungi incertae sedis</taxon>
        <taxon>Mucoromycota</taxon>
        <taxon>Glomeromycotina</taxon>
        <taxon>Glomeromycetes</taxon>
        <taxon>Glomerales</taxon>
        <taxon>Glomeraceae</taxon>
        <taxon>Funneliformis</taxon>
    </lineage>
</organism>